<evidence type="ECO:0000313" key="4">
    <source>
        <dbReference type="Proteomes" id="UP001557470"/>
    </source>
</evidence>
<evidence type="ECO:0000256" key="1">
    <source>
        <dbReference type="SAM" id="Phobius"/>
    </source>
</evidence>
<dbReference type="Pfam" id="PF09004">
    <property type="entry name" value="ALKBH8_N"/>
    <property type="match status" value="1"/>
</dbReference>
<dbReference type="AlphaFoldDB" id="A0ABD0XZW1"/>
<feature type="transmembrane region" description="Helical" evidence="1">
    <location>
        <begin position="21"/>
        <end position="40"/>
    </location>
</feature>
<dbReference type="InterPro" id="IPR000477">
    <property type="entry name" value="RT_dom"/>
</dbReference>
<accession>A0ABD0XZW1</accession>
<dbReference type="InterPro" id="IPR015095">
    <property type="entry name" value="AlkB_hom8_N"/>
</dbReference>
<organism evidence="3 4">
    <name type="scientific">Umbra pygmaea</name>
    <name type="common">Eastern mudminnow</name>
    <dbReference type="NCBI Taxonomy" id="75934"/>
    <lineage>
        <taxon>Eukaryota</taxon>
        <taxon>Metazoa</taxon>
        <taxon>Chordata</taxon>
        <taxon>Craniata</taxon>
        <taxon>Vertebrata</taxon>
        <taxon>Euteleostomi</taxon>
        <taxon>Actinopterygii</taxon>
        <taxon>Neopterygii</taxon>
        <taxon>Teleostei</taxon>
        <taxon>Protacanthopterygii</taxon>
        <taxon>Esociformes</taxon>
        <taxon>Umbridae</taxon>
        <taxon>Umbra</taxon>
    </lineage>
</organism>
<dbReference type="PANTHER" id="PTHR33332">
    <property type="entry name" value="REVERSE TRANSCRIPTASE DOMAIN-CONTAINING PROTEIN"/>
    <property type="match status" value="1"/>
</dbReference>
<protein>
    <recommendedName>
        <fullName evidence="2">Reverse transcriptase domain-containing protein</fullName>
    </recommendedName>
</protein>
<feature type="domain" description="Reverse transcriptase" evidence="2">
    <location>
        <begin position="1"/>
        <end position="173"/>
    </location>
</feature>
<dbReference type="SUPFAM" id="SSF56672">
    <property type="entry name" value="DNA/RNA polymerases"/>
    <property type="match status" value="1"/>
</dbReference>
<dbReference type="PROSITE" id="PS50878">
    <property type="entry name" value="RT_POL"/>
    <property type="match status" value="1"/>
</dbReference>
<name>A0ABD0XZW1_UMBPY</name>
<sequence length="300" mass="33690">MPLSPSCQGQSEKSKMRRLHFPNLFFLGVAMGRVAVLYLHRYSQHQMVRMGNLTSSALTLSTGAPQGCVLSPLLYALFTYDCVATHSSNIIIKFADNTTILGLISNNDETAYREEVNALVTWCQSNNLSLNVSKTKEMIVDFRKRQREGLAPIHIDGAEVERVSEFKFLGVLISDDLTWSRQTSSATKTAQKCLYFLRRLKKFGMSARILINFYRCTIESILSGCITAWYGSCSAADRKALQRVVKSAERIIGCCLPSVQGIYHKRCLRKTQNILKDHSHPGRALFLLLPSGRRYGASNH</sequence>
<evidence type="ECO:0000259" key="2">
    <source>
        <dbReference type="PROSITE" id="PS50878"/>
    </source>
</evidence>
<keyword evidence="1" id="KW-0472">Membrane</keyword>
<keyword evidence="4" id="KW-1185">Reference proteome</keyword>
<keyword evidence="1" id="KW-1133">Transmembrane helix</keyword>
<reference evidence="3 4" key="1">
    <citation type="submission" date="2024-06" db="EMBL/GenBank/DDBJ databases">
        <authorList>
            <person name="Pan Q."/>
            <person name="Wen M."/>
            <person name="Jouanno E."/>
            <person name="Zahm M."/>
            <person name="Klopp C."/>
            <person name="Cabau C."/>
            <person name="Louis A."/>
            <person name="Berthelot C."/>
            <person name="Parey E."/>
            <person name="Roest Crollius H."/>
            <person name="Montfort J."/>
            <person name="Robinson-Rechavi M."/>
            <person name="Bouchez O."/>
            <person name="Lampietro C."/>
            <person name="Lopez Roques C."/>
            <person name="Donnadieu C."/>
            <person name="Postlethwait J."/>
            <person name="Bobe J."/>
            <person name="Verreycken H."/>
            <person name="Guiguen Y."/>
        </authorList>
    </citation>
    <scope>NUCLEOTIDE SEQUENCE [LARGE SCALE GENOMIC DNA]</scope>
    <source>
        <strain evidence="3">Up_M1</strain>
        <tissue evidence="3">Testis</tissue>
    </source>
</reference>
<keyword evidence="1" id="KW-0812">Transmembrane</keyword>
<dbReference type="InterPro" id="IPR043502">
    <property type="entry name" value="DNA/RNA_pol_sf"/>
</dbReference>
<gene>
    <name evidence="3" type="ORF">UPYG_G00074580</name>
</gene>
<feature type="non-terminal residue" evidence="3">
    <location>
        <position position="300"/>
    </location>
</feature>
<dbReference type="EMBL" id="JAGEUA010000002">
    <property type="protein sequence ID" value="KAL1006621.1"/>
    <property type="molecule type" value="Genomic_DNA"/>
</dbReference>
<dbReference type="Pfam" id="PF00078">
    <property type="entry name" value="RVT_1"/>
    <property type="match status" value="1"/>
</dbReference>
<comment type="caution">
    <text evidence="3">The sequence shown here is derived from an EMBL/GenBank/DDBJ whole genome shotgun (WGS) entry which is preliminary data.</text>
</comment>
<proteinExistence type="predicted"/>
<dbReference type="Proteomes" id="UP001557470">
    <property type="component" value="Unassembled WGS sequence"/>
</dbReference>
<evidence type="ECO:0000313" key="3">
    <source>
        <dbReference type="EMBL" id="KAL1006621.1"/>
    </source>
</evidence>